<keyword evidence="6" id="KW-0493">Microtubule</keyword>
<dbReference type="InterPro" id="IPR019821">
    <property type="entry name" value="Kinesin_motor_CS"/>
</dbReference>
<dbReference type="VEuPathDB" id="FungiDB:SCHCODRAFT_02520682"/>
<accession>D8QL86</accession>
<evidence type="ECO:0000259" key="9">
    <source>
        <dbReference type="PROSITE" id="PS50067"/>
    </source>
</evidence>
<keyword evidence="11" id="KW-1185">Reference proteome</keyword>
<feature type="domain" description="Kinesin motor" evidence="9">
    <location>
        <begin position="38"/>
        <end position="411"/>
    </location>
</feature>
<dbReference type="PROSITE" id="PS50067">
    <property type="entry name" value="KINESIN_MOTOR_2"/>
    <property type="match status" value="1"/>
</dbReference>
<evidence type="ECO:0000256" key="8">
    <source>
        <dbReference type="SAM" id="MobiDB-lite"/>
    </source>
</evidence>
<dbReference type="eggNOG" id="KOG0242">
    <property type="taxonomic scope" value="Eukaryota"/>
</dbReference>
<evidence type="ECO:0000256" key="4">
    <source>
        <dbReference type="ARBA" id="ARBA00023175"/>
    </source>
</evidence>
<dbReference type="OMA" id="MKDVFAY"/>
<sequence length="791" mass="86572">MDVSNVDPEEVLLDSQTIEPGDVSAEIDPAEVNASEDKVMVSVRIRPSSSASAWLSDGHTIKLDPSCARNPSLVNASATAQDFTFDNVLTGTPNKPIYTAVGRAHVHAAMEGFNAVIFAYGQTASGKTFTLTGGPTDPTTGIQEEPGIIPRSMRDIFGFIKRTPQREYLLRCSYLEIYNETVVDLLAPPSTSGGNVVQIQGANANDITLTPLREEVITSLKSVTDVLKRGEANRRTASTDWNERSSRSHSVFRVVIESRERAEDVDRESGTPGMSGRATPSGRQTPGMGGRRTPGPKLQAIGGRSVQTSVLSLIDLAGSEKATSDKERTREGKYINTSLLTLGSVIGTLAENAAKNKHDHIPYRNSKLTRILQPCLAGNARISVICTINPDVGAVGESLSTLGFARRVKGVKLHAQKKEVVDTDALIEKYQKEIAELKTRLAERERDAPVKNRRLSAREQIDESKAMRDLNNRIQQLTKLILTSNTVDAAESRPASPMKVDFDMSPYQLQQELLAARHQLESQQAQILSLETALTSRPPLPADAPDDEKDKLILKLTNENRELNIVVKGYENNLGEPLRAVREDVEREWQGKLDMEIQRRLDVERWSEELVRQLDRERKVRLPLESQREALASFVSLFDSSKLGSSGVSKGMTGLPTLSRFSSGRRLSAVGEGREEELWQMKDGEVKYVADASRPTSRAATTRPSSRAAGSSSKDPIDASPVRMPDVGGKPSLLEEDWSMMSGDTSFDMEAELAKGEAKKEDTTKGKRILGELRDVFGGKENLPSKGGSSA</sequence>
<evidence type="ECO:0000313" key="10">
    <source>
        <dbReference type="EMBL" id="EFI91475.1"/>
    </source>
</evidence>
<proteinExistence type="inferred from homology"/>
<name>D8QL86_SCHCM</name>
<dbReference type="GO" id="GO:0008017">
    <property type="term" value="F:microtubule binding"/>
    <property type="evidence" value="ECO:0007669"/>
    <property type="project" value="InterPro"/>
</dbReference>
<dbReference type="GO" id="GO:0005524">
    <property type="term" value="F:ATP binding"/>
    <property type="evidence" value="ECO:0007669"/>
    <property type="project" value="UniProtKB-UniRule"/>
</dbReference>
<evidence type="ECO:0000256" key="3">
    <source>
        <dbReference type="ARBA" id="ARBA00023054"/>
    </source>
</evidence>
<organism evidence="11">
    <name type="scientific">Schizophyllum commune (strain H4-8 / FGSC 9210)</name>
    <name type="common">Split gill fungus</name>
    <dbReference type="NCBI Taxonomy" id="578458"/>
    <lineage>
        <taxon>Eukaryota</taxon>
        <taxon>Fungi</taxon>
        <taxon>Dikarya</taxon>
        <taxon>Basidiomycota</taxon>
        <taxon>Agaricomycotina</taxon>
        <taxon>Agaricomycetes</taxon>
        <taxon>Agaricomycetidae</taxon>
        <taxon>Agaricales</taxon>
        <taxon>Schizophyllaceae</taxon>
        <taxon>Schizophyllum</taxon>
    </lineage>
</organism>
<dbReference type="Proteomes" id="UP000007431">
    <property type="component" value="Unassembled WGS sequence"/>
</dbReference>
<dbReference type="PRINTS" id="PR00380">
    <property type="entry name" value="KINESINHEAVY"/>
</dbReference>
<dbReference type="InParanoid" id="D8QL86"/>
<dbReference type="OrthoDB" id="3176171at2759"/>
<dbReference type="GO" id="GO:0005874">
    <property type="term" value="C:microtubule"/>
    <property type="evidence" value="ECO:0007669"/>
    <property type="project" value="UniProtKB-KW"/>
</dbReference>
<dbReference type="InterPro" id="IPR001752">
    <property type="entry name" value="Kinesin_motor_dom"/>
</dbReference>
<dbReference type="InterPro" id="IPR027417">
    <property type="entry name" value="P-loop_NTPase"/>
</dbReference>
<evidence type="ECO:0000256" key="5">
    <source>
        <dbReference type="PROSITE-ProRule" id="PRU00283"/>
    </source>
</evidence>
<dbReference type="InterPro" id="IPR027640">
    <property type="entry name" value="Kinesin-like_fam"/>
</dbReference>
<keyword evidence="4 5" id="KW-0505">Motor protein</keyword>
<reference evidence="10 11" key="1">
    <citation type="journal article" date="2010" name="Nat. Biotechnol.">
        <title>Genome sequence of the model mushroom Schizophyllum commune.</title>
        <authorList>
            <person name="Ohm R.A."/>
            <person name="de Jong J.F."/>
            <person name="Lugones L.G."/>
            <person name="Aerts A."/>
            <person name="Kothe E."/>
            <person name="Stajich J.E."/>
            <person name="de Vries R.P."/>
            <person name="Record E."/>
            <person name="Levasseur A."/>
            <person name="Baker S.E."/>
            <person name="Bartholomew K.A."/>
            <person name="Coutinho P.M."/>
            <person name="Erdmann S."/>
            <person name="Fowler T.J."/>
            <person name="Gathman A.C."/>
            <person name="Lombard V."/>
            <person name="Henrissat B."/>
            <person name="Knabe N."/>
            <person name="Kuees U."/>
            <person name="Lilly W.W."/>
            <person name="Lindquist E."/>
            <person name="Lucas S."/>
            <person name="Magnuson J.K."/>
            <person name="Piumi F."/>
            <person name="Raudaskoski M."/>
            <person name="Salamov A."/>
            <person name="Schmutz J."/>
            <person name="Schwarze F.W.M.R."/>
            <person name="vanKuyk P.A."/>
            <person name="Horton J.S."/>
            <person name="Grigoriev I.V."/>
            <person name="Woesten H.A.B."/>
        </authorList>
    </citation>
    <scope>NUCLEOTIDE SEQUENCE [LARGE SCALE GENOMIC DNA]</scope>
    <source>
        <strain evidence="11">H4-8 / FGSC 9210</strain>
    </source>
</reference>
<dbReference type="AlphaFoldDB" id="D8QL86"/>
<feature type="region of interest" description="Disordered" evidence="8">
    <location>
        <begin position="690"/>
        <end position="746"/>
    </location>
</feature>
<dbReference type="FunCoup" id="D8QL86">
    <property type="interactions" value="50"/>
</dbReference>
<feature type="coiled-coil region" evidence="7">
    <location>
        <begin position="413"/>
        <end position="447"/>
    </location>
</feature>
<dbReference type="RefSeq" id="XP_003026378.1">
    <property type="nucleotide sequence ID" value="XM_003026332.1"/>
</dbReference>
<dbReference type="Gene3D" id="3.40.850.10">
    <property type="entry name" value="Kinesin motor domain"/>
    <property type="match status" value="1"/>
</dbReference>
<dbReference type="GeneID" id="9593180"/>
<keyword evidence="3 7" id="KW-0175">Coiled coil</keyword>
<gene>
    <name evidence="10" type="ORF">SCHCODRAFT_79872</name>
</gene>
<dbReference type="GO" id="GO:0007018">
    <property type="term" value="P:microtubule-based movement"/>
    <property type="evidence" value="ECO:0007669"/>
    <property type="project" value="InterPro"/>
</dbReference>
<dbReference type="PANTHER" id="PTHR47968">
    <property type="entry name" value="CENTROMERE PROTEIN E"/>
    <property type="match status" value="1"/>
</dbReference>
<protein>
    <recommendedName>
        <fullName evidence="6">Kinesin-like protein</fullName>
    </recommendedName>
</protein>
<dbReference type="GO" id="GO:0003777">
    <property type="term" value="F:microtubule motor activity"/>
    <property type="evidence" value="ECO:0007669"/>
    <property type="project" value="InterPro"/>
</dbReference>
<feature type="compositionally biased region" description="Low complexity" evidence="8">
    <location>
        <begin position="692"/>
        <end position="713"/>
    </location>
</feature>
<dbReference type="KEGG" id="scm:SCHCO_02520682"/>
<evidence type="ECO:0000313" key="11">
    <source>
        <dbReference type="Proteomes" id="UP000007431"/>
    </source>
</evidence>
<keyword evidence="2 5" id="KW-0067">ATP-binding</keyword>
<dbReference type="PANTHER" id="PTHR47968:SF75">
    <property type="entry name" value="CENTROMERE-ASSOCIATED PROTEIN E"/>
    <property type="match status" value="1"/>
</dbReference>
<dbReference type="EMBL" id="GL377317">
    <property type="protein sequence ID" value="EFI91475.1"/>
    <property type="molecule type" value="Genomic_DNA"/>
</dbReference>
<evidence type="ECO:0000256" key="1">
    <source>
        <dbReference type="ARBA" id="ARBA00022741"/>
    </source>
</evidence>
<comment type="similarity">
    <text evidence="5 6">Belongs to the TRAFAC class myosin-kinesin ATPase superfamily. Kinesin family.</text>
</comment>
<dbReference type="HOGENOM" id="CLU_001485_34_0_1"/>
<dbReference type="Pfam" id="PF00225">
    <property type="entry name" value="Kinesin"/>
    <property type="match status" value="1"/>
</dbReference>
<feature type="binding site" evidence="5">
    <location>
        <begin position="121"/>
        <end position="128"/>
    </location>
    <ligand>
        <name>ATP</name>
        <dbReference type="ChEBI" id="CHEBI:30616"/>
    </ligand>
</feature>
<dbReference type="SMART" id="SM00129">
    <property type="entry name" value="KISc"/>
    <property type="match status" value="1"/>
</dbReference>
<evidence type="ECO:0000256" key="2">
    <source>
        <dbReference type="ARBA" id="ARBA00022840"/>
    </source>
</evidence>
<evidence type="ECO:0000256" key="7">
    <source>
        <dbReference type="SAM" id="Coils"/>
    </source>
</evidence>
<feature type="region of interest" description="Disordered" evidence="8">
    <location>
        <begin position="261"/>
        <end position="300"/>
    </location>
</feature>
<dbReference type="InterPro" id="IPR036961">
    <property type="entry name" value="Kinesin_motor_dom_sf"/>
</dbReference>
<dbReference type="SUPFAM" id="SSF52540">
    <property type="entry name" value="P-loop containing nucleoside triphosphate hydrolases"/>
    <property type="match status" value="1"/>
</dbReference>
<evidence type="ECO:0000256" key="6">
    <source>
        <dbReference type="RuleBase" id="RU000394"/>
    </source>
</evidence>
<keyword evidence="1 5" id="KW-0547">Nucleotide-binding</keyword>
<dbReference type="PROSITE" id="PS00411">
    <property type="entry name" value="KINESIN_MOTOR_1"/>
    <property type="match status" value="1"/>
</dbReference>
<dbReference type="STRING" id="578458.D8QL86"/>